<evidence type="ECO:0000256" key="4">
    <source>
        <dbReference type="ARBA" id="ARBA00022989"/>
    </source>
</evidence>
<organism evidence="11 12">
    <name type="scientific">Podospora appendiculata</name>
    <dbReference type="NCBI Taxonomy" id="314037"/>
    <lineage>
        <taxon>Eukaryota</taxon>
        <taxon>Fungi</taxon>
        <taxon>Dikarya</taxon>
        <taxon>Ascomycota</taxon>
        <taxon>Pezizomycotina</taxon>
        <taxon>Sordariomycetes</taxon>
        <taxon>Sordariomycetidae</taxon>
        <taxon>Sordariales</taxon>
        <taxon>Podosporaceae</taxon>
        <taxon>Podospora</taxon>
    </lineage>
</organism>
<protein>
    <recommendedName>
        <fullName evidence="13">Oxidase ustYa</fullName>
    </recommendedName>
</protein>
<keyword evidence="3 10" id="KW-0812">Transmembrane</keyword>
<keyword evidence="6" id="KW-0843">Virulence</keyword>
<evidence type="ECO:0000256" key="10">
    <source>
        <dbReference type="SAM" id="Phobius"/>
    </source>
</evidence>
<accession>A0AAE0X9Y6</accession>
<keyword evidence="4 10" id="KW-1133">Transmembrane helix</keyword>
<keyword evidence="8" id="KW-0325">Glycoprotein</keyword>
<evidence type="ECO:0000313" key="12">
    <source>
        <dbReference type="Proteomes" id="UP001270362"/>
    </source>
</evidence>
<comment type="pathway">
    <text evidence="2">Mycotoxin biosynthesis.</text>
</comment>
<reference evidence="11" key="2">
    <citation type="submission" date="2023-06" db="EMBL/GenBank/DDBJ databases">
        <authorList>
            <consortium name="Lawrence Berkeley National Laboratory"/>
            <person name="Haridas S."/>
            <person name="Hensen N."/>
            <person name="Bonometti L."/>
            <person name="Westerberg I."/>
            <person name="Brannstrom I.O."/>
            <person name="Guillou S."/>
            <person name="Cros-Aarteil S."/>
            <person name="Calhoun S."/>
            <person name="Kuo A."/>
            <person name="Mondo S."/>
            <person name="Pangilinan J."/>
            <person name="Riley R."/>
            <person name="Labutti K."/>
            <person name="Andreopoulos B."/>
            <person name="Lipzen A."/>
            <person name="Chen C."/>
            <person name="Yanf M."/>
            <person name="Daum C."/>
            <person name="Ng V."/>
            <person name="Clum A."/>
            <person name="Steindorff A."/>
            <person name="Ohm R."/>
            <person name="Martin F."/>
            <person name="Silar P."/>
            <person name="Natvig D."/>
            <person name="Lalanne C."/>
            <person name="Gautier V."/>
            <person name="Ament-Velasquez S.L."/>
            <person name="Kruys A."/>
            <person name="Hutchinson M.I."/>
            <person name="Powell A.J."/>
            <person name="Barry K."/>
            <person name="Miller A.N."/>
            <person name="Grigoriev I.V."/>
            <person name="Debuchy R."/>
            <person name="Gladieux P."/>
            <person name="Thoren M.H."/>
            <person name="Johannesson H."/>
        </authorList>
    </citation>
    <scope>NUCLEOTIDE SEQUENCE</scope>
    <source>
        <strain evidence="11">CBS 314.62</strain>
    </source>
</reference>
<dbReference type="AlphaFoldDB" id="A0AAE0X9Y6"/>
<evidence type="ECO:0000256" key="6">
    <source>
        <dbReference type="ARBA" id="ARBA00023026"/>
    </source>
</evidence>
<comment type="caution">
    <text evidence="11">The sequence shown here is derived from an EMBL/GenBank/DDBJ whole genome shotgun (WGS) entry which is preliminary data.</text>
</comment>
<dbReference type="PANTHER" id="PTHR33365">
    <property type="entry name" value="YALI0B05434P"/>
    <property type="match status" value="1"/>
</dbReference>
<dbReference type="GO" id="GO:0043386">
    <property type="term" value="P:mycotoxin biosynthetic process"/>
    <property type="evidence" value="ECO:0007669"/>
    <property type="project" value="InterPro"/>
</dbReference>
<evidence type="ECO:0008006" key="13">
    <source>
        <dbReference type="Google" id="ProtNLM"/>
    </source>
</evidence>
<dbReference type="InterPro" id="IPR021765">
    <property type="entry name" value="UstYa-like"/>
</dbReference>
<reference evidence="11" key="1">
    <citation type="journal article" date="2023" name="Mol. Phylogenet. Evol.">
        <title>Genome-scale phylogeny and comparative genomics of the fungal order Sordariales.</title>
        <authorList>
            <person name="Hensen N."/>
            <person name="Bonometti L."/>
            <person name="Westerberg I."/>
            <person name="Brannstrom I.O."/>
            <person name="Guillou S."/>
            <person name="Cros-Aarteil S."/>
            <person name="Calhoun S."/>
            <person name="Haridas S."/>
            <person name="Kuo A."/>
            <person name="Mondo S."/>
            <person name="Pangilinan J."/>
            <person name="Riley R."/>
            <person name="LaButti K."/>
            <person name="Andreopoulos B."/>
            <person name="Lipzen A."/>
            <person name="Chen C."/>
            <person name="Yan M."/>
            <person name="Daum C."/>
            <person name="Ng V."/>
            <person name="Clum A."/>
            <person name="Steindorff A."/>
            <person name="Ohm R.A."/>
            <person name="Martin F."/>
            <person name="Silar P."/>
            <person name="Natvig D.O."/>
            <person name="Lalanne C."/>
            <person name="Gautier V."/>
            <person name="Ament-Velasquez S.L."/>
            <person name="Kruys A."/>
            <person name="Hutchinson M.I."/>
            <person name="Powell A.J."/>
            <person name="Barry K."/>
            <person name="Miller A.N."/>
            <person name="Grigoriev I.V."/>
            <person name="Debuchy R."/>
            <person name="Gladieux P."/>
            <person name="Hiltunen Thoren M."/>
            <person name="Johannesson H."/>
        </authorList>
    </citation>
    <scope>NUCLEOTIDE SEQUENCE</scope>
    <source>
        <strain evidence="11">CBS 314.62</strain>
    </source>
</reference>
<dbReference type="EMBL" id="JAULSO010000002">
    <property type="protein sequence ID" value="KAK3688795.1"/>
    <property type="molecule type" value="Genomic_DNA"/>
</dbReference>
<dbReference type="GO" id="GO:0016020">
    <property type="term" value="C:membrane"/>
    <property type="evidence" value="ECO:0007669"/>
    <property type="project" value="UniProtKB-SubCell"/>
</dbReference>
<evidence type="ECO:0000256" key="7">
    <source>
        <dbReference type="ARBA" id="ARBA00023136"/>
    </source>
</evidence>
<evidence type="ECO:0000256" key="2">
    <source>
        <dbReference type="ARBA" id="ARBA00004685"/>
    </source>
</evidence>
<evidence type="ECO:0000256" key="9">
    <source>
        <dbReference type="ARBA" id="ARBA00035112"/>
    </source>
</evidence>
<sequence length="258" mass="29023">MWIFRGKTSPAYDPILPRVGLEFGSSEEITCGKESDRLQASSNSFSTRSAADDSTASLRFYHTAFWVLLVICLVQGLANAFLAVKYTQDRQAWVESPVPPIPWTLRTFARNLSMANLTTSREVEVAWQDYETTAFVHIPNPQAYSLRPNKGVVPGTQNIYMLSAYHQLHCLKMLHLSFVHLAFERSEAAEVGGQAQYEVRHVEHCFDYLRQGLTCAGDSTLEGPDPGMASLTGYGVTHRCRAWDEGGGLDRWREMHQM</sequence>
<dbReference type="GO" id="GO:0016491">
    <property type="term" value="F:oxidoreductase activity"/>
    <property type="evidence" value="ECO:0007669"/>
    <property type="project" value="UniProtKB-KW"/>
</dbReference>
<evidence type="ECO:0000313" key="11">
    <source>
        <dbReference type="EMBL" id="KAK3688795.1"/>
    </source>
</evidence>
<keyword evidence="12" id="KW-1185">Reference proteome</keyword>
<comment type="similarity">
    <text evidence="9">Belongs to the ustYa family.</text>
</comment>
<gene>
    <name evidence="11" type="ORF">B0T22DRAFT_460245</name>
</gene>
<keyword evidence="7 10" id="KW-0472">Membrane</keyword>
<evidence type="ECO:0000256" key="5">
    <source>
        <dbReference type="ARBA" id="ARBA00023002"/>
    </source>
</evidence>
<evidence type="ECO:0000256" key="3">
    <source>
        <dbReference type="ARBA" id="ARBA00022692"/>
    </source>
</evidence>
<evidence type="ECO:0000256" key="1">
    <source>
        <dbReference type="ARBA" id="ARBA00004167"/>
    </source>
</evidence>
<evidence type="ECO:0000256" key="8">
    <source>
        <dbReference type="ARBA" id="ARBA00023180"/>
    </source>
</evidence>
<dbReference type="PANTHER" id="PTHR33365:SF11">
    <property type="entry name" value="TAT PATHWAY SIGNAL SEQUENCE"/>
    <property type="match status" value="1"/>
</dbReference>
<feature type="transmembrane region" description="Helical" evidence="10">
    <location>
        <begin position="64"/>
        <end position="84"/>
    </location>
</feature>
<proteinExistence type="inferred from homology"/>
<name>A0AAE0X9Y6_9PEZI</name>
<dbReference type="Pfam" id="PF11807">
    <property type="entry name" value="UstYa"/>
    <property type="match status" value="1"/>
</dbReference>
<keyword evidence="5" id="KW-0560">Oxidoreductase</keyword>
<comment type="subcellular location">
    <subcellularLocation>
        <location evidence="1">Membrane</location>
        <topology evidence="1">Single-pass membrane protein</topology>
    </subcellularLocation>
</comment>
<dbReference type="Proteomes" id="UP001270362">
    <property type="component" value="Unassembled WGS sequence"/>
</dbReference>